<evidence type="ECO:0000313" key="3">
    <source>
        <dbReference type="Proteomes" id="UP000239469"/>
    </source>
</evidence>
<evidence type="ECO:0000256" key="1">
    <source>
        <dbReference type="SAM" id="SignalP"/>
    </source>
</evidence>
<protein>
    <submittedName>
        <fullName evidence="2">Uncharacterized protein</fullName>
    </submittedName>
</protein>
<proteinExistence type="predicted"/>
<dbReference type="RefSeq" id="WP_106078058.1">
    <property type="nucleotide sequence ID" value="NZ_MTBD01000037.1"/>
</dbReference>
<dbReference type="EMBL" id="MTBD01000037">
    <property type="protein sequence ID" value="PRP68816.1"/>
    <property type="molecule type" value="Genomic_DNA"/>
</dbReference>
<keyword evidence="1" id="KW-0732">Signal</keyword>
<gene>
    <name evidence="2" type="ORF">BUE93_20430</name>
</gene>
<evidence type="ECO:0000313" key="2">
    <source>
        <dbReference type="EMBL" id="PRP68816.1"/>
    </source>
</evidence>
<sequence>MKHLILRGLLAVSLATLPFTAFAGCAGLVVGMYQKYNEIYLCISDANYDGSQGTFVNGGCPPNSRATQMVGFEF</sequence>
<reference evidence="2 3" key="1">
    <citation type="submission" date="2017-01" db="EMBL/GenBank/DDBJ databases">
        <title>New insights into the genetic diversity of Chromobacterium isolated from tropical freshwater lake.</title>
        <authorList>
            <person name="Santos A.B."/>
            <person name="Nascimento A.M."/>
            <person name="Da Silva P.C."/>
        </authorList>
    </citation>
    <scope>NUCLEOTIDE SEQUENCE [LARGE SCALE GENOMIC DNA]</scope>
    <source>
        <strain evidence="2 3">56AF</strain>
    </source>
</reference>
<feature type="signal peptide" evidence="1">
    <location>
        <begin position="1"/>
        <end position="23"/>
    </location>
</feature>
<name>A0A2S9WZJ0_9NEIS</name>
<feature type="chain" id="PRO_5015517446" evidence="1">
    <location>
        <begin position="24"/>
        <end position="74"/>
    </location>
</feature>
<comment type="caution">
    <text evidence="2">The sequence shown here is derived from an EMBL/GenBank/DDBJ whole genome shotgun (WGS) entry which is preliminary data.</text>
</comment>
<organism evidence="2 3">
    <name type="scientific">Chromobacterium amazonense</name>
    <dbReference type="NCBI Taxonomy" id="1382803"/>
    <lineage>
        <taxon>Bacteria</taxon>
        <taxon>Pseudomonadati</taxon>
        <taxon>Pseudomonadota</taxon>
        <taxon>Betaproteobacteria</taxon>
        <taxon>Neisseriales</taxon>
        <taxon>Chromobacteriaceae</taxon>
        <taxon>Chromobacterium</taxon>
    </lineage>
</organism>
<dbReference type="AlphaFoldDB" id="A0A2S9WZJ0"/>
<accession>A0A2S9WZJ0</accession>
<dbReference type="Proteomes" id="UP000239469">
    <property type="component" value="Unassembled WGS sequence"/>
</dbReference>
<dbReference type="PROSITE" id="PS51257">
    <property type="entry name" value="PROKAR_LIPOPROTEIN"/>
    <property type="match status" value="1"/>
</dbReference>